<feature type="transmembrane region" description="Helical" evidence="1">
    <location>
        <begin position="134"/>
        <end position="150"/>
    </location>
</feature>
<feature type="transmembrane region" description="Helical" evidence="1">
    <location>
        <begin position="12"/>
        <end position="32"/>
    </location>
</feature>
<feature type="transmembrane region" description="Helical" evidence="1">
    <location>
        <begin position="97"/>
        <end position="114"/>
    </location>
</feature>
<feature type="transmembrane region" description="Helical" evidence="1">
    <location>
        <begin position="70"/>
        <end position="88"/>
    </location>
</feature>
<dbReference type="RefSeq" id="WP_201504128.1">
    <property type="nucleotide sequence ID" value="NZ_BAAAFR010000001.1"/>
</dbReference>
<keyword evidence="1" id="KW-0812">Transmembrane</keyword>
<keyword evidence="3" id="KW-1185">Reference proteome</keyword>
<organism evidence="2 3">
    <name type="scientific">Psychrobacter aestuarii</name>
    <dbReference type="NCBI Taxonomy" id="556327"/>
    <lineage>
        <taxon>Bacteria</taxon>
        <taxon>Pseudomonadati</taxon>
        <taxon>Pseudomonadota</taxon>
        <taxon>Gammaproteobacteria</taxon>
        <taxon>Moraxellales</taxon>
        <taxon>Moraxellaceae</taxon>
        <taxon>Psychrobacter</taxon>
    </lineage>
</organism>
<accession>A0ABP3FCI5</accession>
<dbReference type="Pfam" id="PF10754">
    <property type="entry name" value="DUF2569"/>
    <property type="match status" value="1"/>
</dbReference>
<dbReference type="InterPro" id="IPR019690">
    <property type="entry name" value="DUF2569"/>
</dbReference>
<evidence type="ECO:0008006" key="4">
    <source>
        <dbReference type="Google" id="ProtNLM"/>
    </source>
</evidence>
<name>A0ABP3FCI5_9GAMM</name>
<reference evidence="3" key="1">
    <citation type="journal article" date="2019" name="Int. J. Syst. Evol. Microbiol.">
        <title>The Global Catalogue of Microorganisms (GCM) 10K type strain sequencing project: providing services to taxonomists for standard genome sequencing and annotation.</title>
        <authorList>
            <consortium name="The Broad Institute Genomics Platform"/>
            <consortium name="The Broad Institute Genome Sequencing Center for Infectious Disease"/>
            <person name="Wu L."/>
            <person name="Ma J."/>
        </authorList>
    </citation>
    <scope>NUCLEOTIDE SEQUENCE [LARGE SCALE GENOMIC DNA]</scope>
    <source>
        <strain evidence="3">JCM 16343</strain>
    </source>
</reference>
<dbReference type="EMBL" id="BAAAFR010000001">
    <property type="protein sequence ID" value="GAA0309518.1"/>
    <property type="molecule type" value="Genomic_DNA"/>
</dbReference>
<evidence type="ECO:0000256" key="1">
    <source>
        <dbReference type="SAM" id="Phobius"/>
    </source>
</evidence>
<proteinExistence type="predicted"/>
<keyword evidence="1" id="KW-1133">Transmembrane helix</keyword>
<evidence type="ECO:0000313" key="2">
    <source>
        <dbReference type="EMBL" id="GAA0309518.1"/>
    </source>
</evidence>
<keyword evidence="1" id="KW-0472">Membrane</keyword>
<evidence type="ECO:0000313" key="3">
    <source>
        <dbReference type="Proteomes" id="UP001501787"/>
    </source>
</evidence>
<comment type="caution">
    <text evidence="2">The sequence shown here is derived from an EMBL/GenBank/DDBJ whole genome shotgun (WGS) entry which is preliminary data.</text>
</comment>
<protein>
    <recommendedName>
        <fullName evidence="4">DUF2569 domain-containing protein</fullName>
    </recommendedName>
</protein>
<gene>
    <name evidence="2" type="ORF">GCM10009129_03390</name>
</gene>
<dbReference type="Proteomes" id="UP001501787">
    <property type="component" value="Unassembled WGS sequence"/>
</dbReference>
<sequence>MADEKPKSIEELGGWLILVAIGIVFTPLKIAFDTMTLYSEIFTEGYWHLLTTPDTEYYHVLWKPIFLGEIGFNLMLFALWLWVAFLFFNKKSQFPKWYIGALLSTFVLIILDALAVKLVLPDVPIFDADTGKEVLRTLASCVIWIPYMLVSKRVKATFIY</sequence>